<dbReference type="SUPFAM" id="SSF46785">
    <property type="entry name" value="Winged helix' DNA-binding domain"/>
    <property type="match status" value="1"/>
</dbReference>
<dbReference type="InterPro" id="IPR000847">
    <property type="entry name" value="LysR_HTH_N"/>
</dbReference>
<gene>
    <name evidence="7" type="ORF">LZC95_30750</name>
</gene>
<feature type="region of interest" description="Disordered" evidence="5">
    <location>
        <begin position="303"/>
        <end position="335"/>
    </location>
</feature>
<keyword evidence="3" id="KW-0238">DNA-binding</keyword>
<dbReference type="Pfam" id="PF03466">
    <property type="entry name" value="LysR_substrate"/>
    <property type="match status" value="1"/>
</dbReference>
<dbReference type="SUPFAM" id="SSF53850">
    <property type="entry name" value="Periplasmic binding protein-like II"/>
    <property type="match status" value="1"/>
</dbReference>
<dbReference type="InterPro" id="IPR050389">
    <property type="entry name" value="LysR-type_TF"/>
</dbReference>
<dbReference type="InterPro" id="IPR036388">
    <property type="entry name" value="WH-like_DNA-bd_sf"/>
</dbReference>
<evidence type="ECO:0000256" key="2">
    <source>
        <dbReference type="ARBA" id="ARBA00023015"/>
    </source>
</evidence>
<evidence type="ECO:0000313" key="8">
    <source>
        <dbReference type="Proteomes" id="UP001379533"/>
    </source>
</evidence>
<protein>
    <submittedName>
        <fullName evidence="7">LysR family transcriptional regulator</fullName>
    </submittedName>
</protein>
<evidence type="ECO:0000256" key="5">
    <source>
        <dbReference type="SAM" id="MobiDB-lite"/>
    </source>
</evidence>
<name>A0ABZ2JZV2_9BACT</name>
<feature type="domain" description="HTH lysR-type" evidence="6">
    <location>
        <begin position="9"/>
        <end position="66"/>
    </location>
</feature>
<evidence type="ECO:0000256" key="1">
    <source>
        <dbReference type="ARBA" id="ARBA00009437"/>
    </source>
</evidence>
<evidence type="ECO:0000313" key="7">
    <source>
        <dbReference type="EMBL" id="WXA90820.1"/>
    </source>
</evidence>
<dbReference type="PRINTS" id="PR00039">
    <property type="entry name" value="HTHLYSR"/>
</dbReference>
<dbReference type="Gene3D" id="1.10.10.10">
    <property type="entry name" value="Winged helix-like DNA-binding domain superfamily/Winged helix DNA-binding domain"/>
    <property type="match status" value="1"/>
</dbReference>
<dbReference type="EMBL" id="CP089982">
    <property type="protein sequence ID" value="WXA90820.1"/>
    <property type="molecule type" value="Genomic_DNA"/>
</dbReference>
<evidence type="ECO:0000259" key="6">
    <source>
        <dbReference type="PROSITE" id="PS50931"/>
    </source>
</evidence>
<keyword evidence="4" id="KW-0804">Transcription</keyword>
<keyword evidence="2" id="KW-0805">Transcription regulation</keyword>
<feature type="compositionally biased region" description="Basic residues" evidence="5">
    <location>
        <begin position="315"/>
        <end position="335"/>
    </location>
</feature>
<dbReference type="Pfam" id="PF00126">
    <property type="entry name" value="HTH_1"/>
    <property type="match status" value="1"/>
</dbReference>
<dbReference type="PANTHER" id="PTHR30118">
    <property type="entry name" value="HTH-TYPE TRANSCRIPTIONAL REGULATOR LEUO-RELATED"/>
    <property type="match status" value="1"/>
</dbReference>
<dbReference type="RefSeq" id="WP_394841440.1">
    <property type="nucleotide sequence ID" value="NZ_CP089982.1"/>
</dbReference>
<dbReference type="Proteomes" id="UP001379533">
    <property type="component" value="Chromosome"/>
</dbReference>
<evidence type="ECO:0000256" key="4">
    <source>
        <dbReference type="ARBA" id="ARBA00023163"/>
    </source>
</evidence>
<reference evidence="7 8" key="1">
    <citation type="submission" date="2021-12" db="EMBL/GenBank/DDBJ databases">
        <title>Discovery of the Pendulisporaceae a myxobacterial family with distinct sporulation behavior and unique specialized metabolism.</title>
        <authorList>
            <person name="Garcia R."/>
            <person name="Popoff A."/>
            <person name="Bader C.D."/>
            <person name="Loehr J."/>
            <person name="Walesch S."/>
            <person name="Walt C."/>
            <person name="Boldt J."/>
            <person name="Bunk B."/>
            <person name="Haeckl F.J.F.P.J."/>
            <person name="Gunesch A.P."/>
            <person name="Birkelbach J."/>
            <person name="Nuebel U."/>
            <person name="Pietschmann T."/>
            <person name="Bach T."/>
            <person name="Mueller R."/>
        </authorList>
    </citation>
    <scope>NUCLEOTIDE SEQUENCE [LARGE SCALE GENOMIC DNA]</scope>
    <source>
        <strain evidence="7 8">MSr12523</strain>
    </source>
</reference>
<dbReference type="PANTHER" id="PTHR30118:SF15">
    <property type="entry name" value="TRANSCRIPTIONAL REGULATORY PROTEIN"/>
    <property type="match status" value="1"/>
</dbReference>
<proteinExistence type="inferred from homology"/>
<comment type="similarity">
    <text evidence="1">Belongs to the LysR transcriptional regulatory family.</text>
</comment>
<organism evidence="7 8">
    <name type="scientific">Pendulispora brunnea</name>
    <dbReference type="NCBI Taxonomy" id="2905690"/>
    <lineage>
        <taxon>Bacteria</taxon>
        <taxon>Pseudomonadati</taxon>
        <taxon>Myxococcota</taxon>
        <taxon>Myxococcia</taxon>
        <taxon>Myxococcales</taxon>
        <taxon>Sorangiineae</taxon>
        <taxon>Pendulisporaceae</taxon>
        <taxon>Pendulispora</taxon>
    </lineage>
</organism>
<dbReference type="InterPro" id="IPR005119">
    <property type="entry name" value="LysR_subst-bd"/>
</dbReference>
<sequence>MNEDYGRNLDLNLLRVFVAVADCESVTAAAGRLYLTQPAISAALRRLTEAVGVPLFTRRGRGIVLTKRGEDLLTIVRPHLAALLDAALAPEPFDPRSSDHTFRIGFSDVNEAWLLPPLLHVLRKEAPRMRVVAIPVQFRTVGAALASRQVDVAVTVADELPPGFKRRPVYEGGFVCMFDPRYARFPLPLRERDYFAYEHVIVSYNGDLRGIVEDMVRKTRSVRCSVSSFHNIGAIVEGSGLLATIPEVVARHICSERPRLQTTELPFAIAGTAMELIWSVADDDNPANRFIRDKIAAIAESEITMRQRSGASPRARGKGRTSSRGRATRASRRDR</sequence>
<dbReference type="Gene3D" id="3.40.190.10">
    <property type="entry name" value="Periplasmic binding protein-like II"/>
    <property type="match status" value="2"/>
</dbReference>
<dbReference type="InterPro" id="IPR036390">
    <property type="entry name" value="WH_DNA-bd_sf"/>
</dbReference>
<keyword evidence="8" id="KW-1185">Reference proteome</keyword>
<accession>A0ABZ2JZV2</accession>
<evidence type="ECO:0000256" key="3">
    <source>
        <dbReference type="ARBA" id="ARBA00023125"/>
    </source>
</evidence>
<dbReference type="PROSITE" id="PS50931">
    <property type="entry name" value="HTH_LYSR"/>
    <property type="match status" value="1"/>
</dbReference>